<dbReference type="RefSeq" id="WP_167923611.1">
    <property type="nucleotide sequence ID" value="NZ_JAATVY010000002.1"/>
</dbReference>
<dbReference type="InterPro" id="IPR036894">
    <property type="entry name" value="YbaB-like_sf"/>
</dbReference>
<evidence type="ECO:0000313" key="2">
    <source>
        <dbReference type="Proteomes" id="UP000722989"/>
    </source>
</evidence>
<dbReference type="Pfam" id="PF02575">
    <property type="entry name" value="YbaB_DNA_bd"/>
    <property type="match status" value="1"/>
</dbReference>
<dbReference type="InterPro" id="IPR004401">
    <property type="entry name" value="YbaB/EbfC"/>
</dbReference>
<dbReference type="EMBL" id="JAATVY010000002">
    <property type="protein sequence ID" value="NJC68696.1"/>
    <property type="molecule type" value="Genomic_DNA"/>
</dbReference>
<evidence type="ECO:0000313" key="1">
    <source>
        <dbReference type="EMBL" id="NJC68696.1"/>
    </source>
</evidence>
<dbReference type="Proteomes" id="UP000722989">
    <property type="component" value="Unassembled WGS sequence"/>
</dbReference>
<dbReference type="Gene3D" id="3.30.1310.10">
    <property type="entry name" value="Nucleoid-associated protein YbaB-like domain"/>
    <property type="match status" value="1"/>
</dbReference>
<accession>A0ABX0XS99</accession>
<protein>
    <submittedName>
        <fullName evidence="1">YbaB/EbfC family nucleoid-associated protein</fullName>
    </submittedName>
</protein>
<sequence length="101" mass="10259">MDLDAIARDAQLQVDRIVRMQTDLAEATAAASSRSGLVHARTGPGGGVLGLSIAPAAMRLSPEDLAAEVIEAITAAQRSYGALADKIMDPVLGTGGPEAFG</sequence>
<proteinExistence type="predicted"/>
<comment type="caution">
    <text evidence="1">The sequence shown here is derived from an EMBL/GenBank/DDBJ whole genome shotgun (WGS) entry which is preliminary data.</text>
</comment>
<reference evidence="1 2" key="1">
    <citation type="submission" date="2020-03" db="EMBL/GenBank/DDBJ databases">
        <title>WGS of the type strain of Planosporangium spp.</title>
        <authorList>
            <person name="Thawai C."/>
        </authorList>
    </citation>
    <scope>NUCLEOTIDE SEQUENCE [LARGE SCALE GENOMIC DNA]</scope>
    <source>
        <strain evidence="1 2">TBRC 5610</strain>
    </source>
</reference>
<gene>
    <name evidence="1" type="ORF">HC031_02990</name>
</gene>
<keyword evidence="2" id="KW-1185">Reference proteome</keyword>
<name>A0ABX0XS99_9ACTN</name>
<organism evidence="1 2">
    <name type="scientific">Planosporangium thailandense</name>
    <dbReference type="NCBI Taxonomy" id="765197"/>
    <lineage>
        <taxon>Bacteria</taxon>
        <taxon>Bacillati</taxon>
        <taxon>Actinomycetota</taxon>
        <taxon>Actinomycetes</taxon>
        <taxon>Micromonosporales</taxon>
        <taxon>Micromonosporaceae</taxon>
        <taxon>Planosporangium</taxon>
    </lineage>
</organism>
<dbReference type="SUPFAM" id="SSF82607">
    <property type="entry name" value="YbaB-like"/>
    <property type="match status" value="1"/>
</dbReference>